<evidence type="ECO:0000313" key="2">
    <source>
        <dbReference type="EMBL" id="CAI5778951.1"/>
    </source>
</evidence>
<feature type="region of interest" description="Disordered" evidence="1">
    <location>
        <begin position="144"/>
        <end position="248"/>
    </location>
</feature>
<dbReference type="Proteomes" id="UP001178461">
    <property type="component" value="Chromosome 7"/>
</dbReference>
<dbReference type="EMBL" id="OX395132">
    <property type="protein sequence ID" value="CAI5778951.1"/>
    <property type="molecule type" value="Genomic_DNA"/>
</dbReference>
<protein>
    <submittedName>
        <fullName evidence="2">Uncharacterized protein</fullName>
    </submittedName>
</protein>
<evidence type="ECO:0000313" key="3">
    <source>
        <dbReference type="Proteomes" id="UP001178461"/>
    </source>
</evidence>
<reference evidence="2" key="1">
    <citation type="submission" date="2022-12" db="EMBL/GenBank/DDBJ databases">
        <authorList>
            <person name="Alioto T."/>
            <person name="Alioto T."/>
            <person name="Gomez Garrido J."/>
        </authorList>
    </citation>
    <scope>NUCLEOTIDE SEQUENCE</scope>
</reference>
<sequence length="248" mass="27248">MEVETAIPQYPAYKVPSALDGKVSLLEADSSPPLHVGNSSLLLIDLSVPSVINRSKNGTQDNTPLDKSLSLHSSMPDLESTYIEDHPRPETTVATPSQAFPAHSCPPKIQQVREEDTTVSRVTTEWTEDPAGHINQMITSVSVRSPKRTAPANLAGASSEPSWARQLKTPNIIPTHQDANSLLPPKNSGPRESIMPQPARTRAKDSPQPVRTRAKDSPHQDDNFQQRKITDFFKGASWSHKSPPQEFK</sequence>
<evidence type="ECO:0000256" key="1">
    <source>
        <dbReference type="SAM" id="MobiDB-lite"/>
    </source>
</evidence>
<dbReference type="AlphaFoldDB" id="A0AA35KK43"/>
<proteinExistence type="predicted"/>
<accession>A0AA35KK43</accession>
<keyword evidence="3" id="KW-1185">Reference proteome</keyword>
<feature type="compositionally biased region" description="Basic and acidic residues" evidence="1">
    <location>
        <begin position="213"/>
        <end position="231"/>
    </location>
</feature>
<name>A0AA35KK43_9SAUR</name>
<gene>
    <name evidence="2" type="ORF">PODLI_1B012442</name>
</gene>
<feature type="compositionally biased region" description="Polar residues" evidence="1">
    <location>
        <begin position="168"/>
        <end position="180"/>
    </location>
</feature>
<organism evidence="2 3">
    <name type="scientific">Podarcis lilfordi</name>
    <name type="common">Lilford's wall lizard</name>
    <dbReference type="NCBI Taxonomy" id="74358"/>
    <lineage>
        <taxon>Eukaryota</taxon>
        <taxon>Metazoa</taxon>
        <taxon>Chordata</taxon>
        <taxon>Craniata</taxon>
        <taxon>Vertebrata</taxon>
        <taxon>Euteleostomi</taxon>
        <taxon>Lepidosauria</taxon>
        <taxon>Squamata</taxon>
        <taxon>Bifurcata</taxon>
        <taxon>Unidentata</taxon>
        <taxon>Episquamata</taxon>
        <taxon>Laterata</taxon>
        <taxon>Lacertibaenia</taxon>
        <taxon>Lacertidae</taxon>
        <taxon>Podarcis</taxon>
    </lineage>
</organism>